<evidence type="ECO:0000313" key="3">
    <source>
        <dbReference type="EMBL" id="PKK59031.1"/>
    </source>
</evidence>
<sequence>MTTNRKHSSDSALSEQEVIRRTEKIAQSLAQSLTQSFGLDEQNARAYEAFSGEIRALEKRLKDYHFEYVKLKRKVNLLEAELKDLDECVDRKTVVNLIHETVPLLIGKKGKGSSKSSSSESSSSDSDIDEIVKMIKHQRIRNQIWERQAQRKDQKKNAYNENSSESASNDSAGLSRLTRLRREMRNLGVSEKIISATLIPEITQSVKERLDLYDISNTPKIEALADVTIMLCIRPAEIKTLRIFNGGVTGYAKNRGQQDIPRRSRGARSQMVQYIPEKDRFLPETGKPLLPRYLRKLGAVFAVVSHGAKNLSEAMTIASQALRHSPENHASPAKNYTIVNYRKKGQPYNQAKAIKIFDEN</sequence>
<feature type="region of interest" description="Disordered" evidence="2">
    <location>
        <begin position="146"/>
        <end position="175"/>
    </location>
</feature>
<feature type="compositionally biased region" description="Basic and acidic residues" evidence="2">
    <location>
        <begin position="148"/>
        <end position="158"/>
    </location>
</feature>
<feature type="compositionally biased region" description="Low complexity" evidence="2">
    <location>
        <begin position="113"/>
        <end position="125"/>
    </location>
</feature>
<gene>
    <name evidence="3" type="ORF">RhiirC2_795417</name>
</gene>
<dbReference type="Proteomes" id="UP000233469">
    <property type="component" value="Unassembled WGS sequence"/>
</dbReference>
<keyword evidence="1" id="KW-0175">Coiled coil</keyword>
<feature type="compositionally biased region" description="Low complexity" evidence="2">
    <location>
        <begin position="159"/>
        <end position="172"/>
    </location>
</feature>
<dbReference type="VEuPathDB" id="FungiDB:RhiirFUN_006531"/>
<evidence type="ECO:0000256" key="1">
    <source>
        <dbReference type="SAM" id="Coils"/>
    </source>
</evidence>
<dbReference type="VEuPathDB" id="FungiDB:RhiirA1_495451"/>
<dbReference type="AlphaFoldDB" id="A0A2N1MBL0"/>
<evidence type="ECO:0000256" key="2">
    <source>
        <dbReference type="SAM" id="MobiDB-lite"/>
    </source>
</evidence>
<reference evidence="3 4" key="2">
    <citation type="submission" date="2017-10" db="EMBL/GenBank/DDBJ databases">
        <title>Extensive intraspecific genome diversity in a model arbuscular mycorrhizal fungus.</title>
        <authorList>
            <person name="Chen E.C.H."/>
            <person name="Morin E."/>
            <person name="Baudet D."/>
            <person name="Noel J."/>
            <person name="Ndikumana S."/>
            <person name="Charron P."/>
            <person name="St-Onge C."/>
            <person name="Giorgi J."/>
            <person name="Grigoriev I.V."/>
            <person name="Roux C."/>
            <person name="Martin F.M."/>
            <person name="Corradi N."/>
        </authorList>
    </citation>
    <scope>NUCLEOTIDE SEQUENCE [LARGE SCALE GENOMIC DNA]</scope>
    <source>
        <strain evidence="3 4">C2</strain>
    </source>
</reference>
<comment type="caution">
    <text evidence="3">The sequence shown here is derived from an EMBL/GenBank/DDBJ whole genome shotgun (WGS) entry which is preliminary data.</text>
</comment>
<dbReference type="VEuPathDB" id="FungiDB:FUN_002406"/>
<feature type="coiled-coil region" evidence="1">
    <location>
        <begin position="54"/>
        <end position="88"/>
    </location>
</feature>
<feature type="region of interest" description="Disordered" evidence="2">
    <location>
        <begin position="108"/>
        <end position="128"/>
    </location>
</feature>
<protein>
    <submittedName>
        <fullName evidence="3">Uncharacterized protein</fullName>
    </submittedName>
</protein>
<evidence type="ECO:0000313" key="4">
    <source>
        <dbReference type="Proteomes" id="UP000233469"/>
    </source>
</evidence>
<dbReference type="EMBL" id="LLXL01003256">
    <property type="protein sequence ID" value="PKK59031.1"/>
    <property type="molecule type" value="Genomic_DNA"/>
</dbReference>
<accession>A0A2N1MBL0</accession>
<reference evidence="3 4" key="1">
    <citation type="submission" date="2016-04" db="EMBL/GenBank/DDBJ databases">
        <title>Genome analyses suggest a sexual origin of heterokaryosis in a supposedly ancient asexual fungus.</title>
        <authorList>
            <person name="Ropars J."/>
            <person name="Sedzielewska K."/>
            <person name="Noel J."/>
            <person name="Charron P."/>
            <person name="Farinelli L."/>
            <person name="Marton T."/>
            <person name="Kruger M."/>
            <person name="Pelin A."/>
            <person name="Brachmann A."/>
            <person name="Corradi N."/>
        </authorList>
    </citation>
    <scope>NUCLEOTIDE SEQUENCE [LARGE SCALE GENOMIC DNA]</scope>
    <source>
        <strain evidence="3 4">C2</strain>
    </source>
</reference>
<name>A0A2N1MBL0_9GLOM</name>
<organism evidence="3 4">
    <name type="scientific">Rhizophagus irregularis</name>
    <dbReference type="NCBI Taxonomy" id="588596"/>
    <lineage>
        <taxon>Eukaryota</taxon>
        <taxon>Fungi</taxon>
        <taxon>Fungi incertae sedis</taxon>
        <taxon>Mucoromycota</taxon>
        <taxon>Glomeromycotina</taxon>
        <taxon>Glomeromycetes</taxon>
        <taxon>Glomerales</taxon>
        <taxon>Glomeraceae</taxon>
        <taxon>Rhizophagus</taxon>
    </lineage>
</organism>
<proteinExistence type="predicted"/>